<dbReference type="GO" id="GO:0055085">
    <property type="term" value="P:transmembrane transport"/>
    <property type="evidence" value="ECO:0007669"/>
    <property type="project" value="InterPro"/>
</dbReference>
<dbReference type="Pfam" id="PF00528">
    <property type="entry name" value="BPD_transp_1"/>
    <property type="match status" value="1"/>
</dbReference>
<organism evidence="9 10">
    <name type="scientific">Ktedonospora formicarum</name>
    <dbReference type="NCBI Taxonomy" id="2778364"/>
    <lineage>
        <taxon>Bacteria</taxon>
        <taxon>Bacillati</taxon>
        <taxon>Chloroflexota</taxon>
        <taxon>Ktedonobacteria</taxon>
        <taxon>Ktedonobacterales</taxon>
        <taxon>Ktedonobacteraceae</taxon>
        <taxon>Ktedonospora</taxon>
    </lineage>
</organism>
<proteinExistence type="inferred from homology"/>
<dbReference type="Gene3D" id="1.10.3720.10">
    <property type="entry name" value="MetI-like"/>
    <property type="match status" value="1"/>
</dbReference>
<evidence type="ECO:0000313" key="9">
    <source>
        <dbReference type="EMBL" id="GHO51011.1"/>
    </source>
</evidence>
<feature type="transmembrane region" description="Helical" evidence="7">
    <location>
        <begin position="181"/>
        <end position="205"/>
    </location>
</feature>
<dbReference type="GO" id="GO:0005886">
    <property type="term" value="C:plasma membrane"/>
    <property type="evidence" value="ECO:0007669"/>
    <property type="project" value="UniProtKB-SubCell"/>
</dbReference>
<feature type="transmembrane region" description="Helical" evidence="7">
    <location>
        <begin position="132"/>
        <end position="150"/>
    </location>
</feature>
<evidence type="ECO:0000256" key="5">
    <source>
        <dbReference type="ARBA" id="ARBA00022989"/>
    </source>
</evidence>
<dbReference type="AlphaFoldDB" id="A0A8J3MYJ4"/>
<comment type="similarity">
    <text evidence="7">Belongs to the binding-protein-dependent transport system permease family.</text>
</comment>
<dbReference type="RefSeq" id="WP_220199960.1">
    <property type="nucleotide sequence ID" value="NZ_BNJF01000010.1"/>
</dbReference>
<keyword evidence="5 7" id="KW-1133">Transmembrane helix</keyword>
<dbReference type="PANTHER" id="PTHR30193">
    <property type="entry name" value="ABC TRANSPORTER PERMEASE PROTEIN"/>
    <property type="match status" value="1"/>
</dbReference>
<evidence type="ECO:0000256" key="2">
    <source>
        <dbReference type="ARBA" id="ARBA00022448"/>
    </source>
</evidence>
<dbReference type="SUPFAM" id="SSF160964">
    <property type="entry name" value="MalF N-terminal region-like"/>
    <property type="match status" value="1"/>
</dbReference>
<keyword evidence="10" id="KW-1185">Reference proteome</keyword>
<dbReference type="InterPro" id="IPR035906">
    <property type="entry name" value="MetI-like_sf"/>
</dbReference>
<dbReference type="InterPro" id="IPR000515">
    <property type="entry name" value="MetI-like"/>
</dbReference>
<dbReference type="PROSITE" id="PS50928">
    <property type="entry name" value="ABC_TM1"/>
    <property type="match status" value="1"/>
</dbReference>
<evidence type="ECO:0000256" key="7">
    <source>
        <dbReference type="RuleBase" id="RU363032"/>
    </source>
</evidence>
<evidence type="ECO:0000256" key="1">
    <source>
        <dbReference type="ARBA" id="ARBA00004651"/>
    </source>
</evidence>
<dbReference type="InterPro" id="IPR051393">
    <property type="entry name" value="ABC_transporter_permease"/>
</dbReference>
<evidence type="ECO:0000259" key="8">
    <source>
        <dbReference type="PROSITE" id="PS50928"/>
    </source>
</evidence>
<keyword evidence="4 7" id="KW-0812">Transmembrane</keyword>
<keyword evidence="3" id="KW-1003">Cell membrane</keyword>
<gene>
    <name evidence="9" type="ORF">KSX_91740</name>
</gene>
<evidence type="ECO:0000256" key="4">
    <source>
        <dbReference type="ARBA" id="ARBA00022692"/>
    </source>
</evidence>
<feature type="domain" description="ABC transmembrane type-1" evidence="8">
    <location>
        <begin position="95"/>
        <end position="309"/>
    </location>
</feature>
<sequence length="325" mass="36266">MVHVPSKPVNDMIEKSGREVKQSRGFKLSGEGKEHLTGYLFLLPWFAGLILLTIGPMISSLYLSFTNFDLLSQPQWVGLQNYLAMFQDPRWLSSVKVTLIYVFVSVPLKMLFALGLALLLNRGLRGLAIYRAIYYVPSLLGGSVAIAILWRQIFNTDGLINQVLGLIGIKSSISWIASPNYALGTLIILAIWQFGSPMIIFLAGIKQISPEYYEAASTDGAGALRRFWHITLPLLTPIIFFNMILQMVGAFQAFTPAFIVSGGNGGPIDSTLFYTLYIYLEGFGNRHMGYASAMAWVLLIAIALFSALAFLTSRYWVFYQDERKN</sequence>
<dbReference type="SUPFAM" id="SSF161098">
    <property type="entry name" value="MetI-like"/>
    <property type="match status" value="1"/>
</dbReference>
<dbReference type="Proteomes" id="UP000612362">
    <property type="component" value="Unassembled WGS sequence"/>
</dbReference>
<reference evidence="9" key="1">
    <citation type="submission" date="2020-10" db="EMBL/GenBank/DDBJ databases">
        <title>Taxonomic study of unclassified bacteria belonging to the class Ktedonobacteria.</title>
        <authorList>
            <person name="Yabe S."/>
            <person name="Wang C.M."/>
            <person name="Zheng Y."/>
            <person name="Sakai Y."/>
            <person name="Cavaletti L."/>
            <person name="Monciardini P."/>
            <person name="Donadio S."/>
        </authorList>
    </citation>
    <scope>NUCLEOTIDE SEQUENCE</scope>
    <source>
        <strain evidence="9">SOSP1-1</strain>
    </source>
</reference>
<dbReference type="EMBL" id="BNJF01000010">
    <property type="protein sequence ID" value="GHO51011.1"/>
    <property type="molecule type" value="Genomic_DNA"/>
</dbReference>
<keyword evidence="2 7" id="KW-0813">Transport</keyword>
<dbReference type="PANTHER" id="PTHR30193:SF1">
    <property type="entry name" value="ABC TRANSPORTER PERMEASE PROTEIN YESP-RELATED"/>
    <property type="match status" value="1"/>
</dbReference>
<feature type="transmembrane region" description="Helical" evidence="7">
    <location>
        <begin position="99"/>
        <end position="120"/>
    </location>
</feature>
<dbReference type="CDD" id="cd06261">
    <property type="entry name" value="TM_PBP2"/>
    <property type="match status" value="1"/>
</dbReference>
<evidence type="ECO:0000256" key="6">
    <source>
        <dbReference type="ARBA" id="ARBA00023136"/>
    </source>
</evidence>
<evidence type="ECO:0000313" key="10">
    <source>
        <dbReference type="Proteomes" id="UP000612362"/>
    </source>
</evidence>
<feature type="transmembrane region" description="Helical" evidence="7">
    <location>
        <begin position="226"/>
        <end position="245"/>
    </location>
</feature>
<comment type="subcellular location">
    <subcellularLocation>
        <location evidence="1 7">Cell membrane</location>
        <topology evidence="1 7">Multi-pass membrane protein</topology>
    </subcellularLocation>
</comment>
<protein>
    <submittedName>
        <fullName evidence="9">ABC transporter permease</fullName>
    </submittedName>
</protein>
<evidence type="ECO:0000256" key="3">
    <source>
        <dbReference type="ARBA" id="ARBA00022475"/>
    </source>
</evidence>
<accession>A0A8J3MYJ4</accession>
<keyword evidence="6 7" id="KW-0472">Membrane</keyword>
<comment type="caution">
    <text evidence="9">The sequence shown here is derived from an EMBL/GenBank/DDBJ whole genome shotgun (WGS) entry which is preliminary data.</text>
</comment>
<name>A0A8J3MYJ4_9CHLR</name>
<feature type="transmembrane region" description="Helical" evidence="7">
    <location>
        <begin position="293"/>
        <end position="317"/>
    </location>
</feature>
<feature type="transmembrane region" description="Helical" evidence="7">
    <location>
        <begin position="39"/>
        <end position="63"/>
    </location>
</feature>